<dbReference type="RefSeq" id="YP_009832601.1">
    <property type="nucleotide sequence ID" value="NC_048656.1"/>
</dbReference>
<organism evidence="1 2">
    <name type="scientific">Klebsiella phage vB_KpnM_BIS47</name>
    <dbReference type="NCBI Taxonomy" id="1907784"/>
    <lineage>
        <taxon>Viruses</taxon>
        <taxon>Duplodnaviria</taxon>
        <taxon>Heunggongvirae</taxon>
        <taxon>Uroviricota</taxon>
        <taxon>Caudoviricetes</taxon>
        <taxon>Vequintavirinae</taxon>
        <taxon>Mydovirus</taxon>
        <taxon>Mydovirus BIS47</taxon>
    </lineage>
</organism>
<proteinExistence type="predicted"/>
<reference evidence="1 2" key="1">
    <citation type="submission" date="2017-02" db="EMBL/GenBank/DDBJ databases">
        <title>Genome sequencing and assembly of Klebsiella pneumoniae phages.</title>
        <authorList>
            <person name="Labudda L."/>
            <person name="Strapagiel D."/>
            <person name="Karczewska-Golec J."/>
            <person name="Golec P."/>
        </authorList>
    </citation>
    <scope>NUCLEOTIDE SEQUENCE [LARGE SCALE GENOMIC DNA]</scope>
</reference>
<protein>
    <submittedName>
        <fullName evidence="1">Uncharacterized protein</fullName>
    </submittedName>
</protein>
<evidence type="ECO:0000313" key="1">
    <source>
        <dbReference type="EMBL" id="ARB12598.1"/>
    </source>
</evidence>
<dbReference type="EMBL" id="KY652726">
    <property type="protein sequence ID" value="ARB12598.1"/>
    <property type="molecule type" value="Genomic_DNA"/>
</dbReference>
<sequence length="225" mass="25339">MKEAYDTLNAMLRPTSLVKYAKHVVDWNSVAASAKGEFTPLGKQWEFVGEELQETVTALIENDRKEVVDGACDLFVVASYAYWLSNNYSLSSDKYLTYNPDLKFSPGKALDAFANDDYEGMLKLSTALLFGLDMQLHKNMHSVLESNDSKYPTLSEIQSLHKDLDLAKALEAECTCIEQRNGGRYEGVHFSIVDENMKEEPRVVFFDKGGKIMKPGTFKKPNIIV</sequence>
<accession>A0A1V0E6V1</accession>
<keyword evidence="2" id="KW-1185">Reference proteome</keyword>
<dbReference type="Proteomes" id="UP000221691">
    <property type="component" value="Segment"/>
</dbReference>
<dbReference type="GeneID" id="55632587"/>
<dbReference type="Pfam" id="PF01503">
    <property type="entry name" value="PRA-PH"/>
    <property type="match status" value="1"/>
</dbReference>
<gene>
    <name evidence="1" type="ORF">BIS47_94</name>
</gene>
<name>A0A1V0E6V1_9CAUD</name>
<dbReference type="InterPro" id="IPR021130">
    <property type="entry name" value="PRib-ATP_PPHydrolase-like"/>
</dbReference>
<dbReference type="KEGG" id="vg:55632587"/>
<evidence type="ECO:0000313" key="2">
    <source>
        <dbReference type="Proteomes" id="UP000221691"/>
    </source>
</evidence>